<dbReference type="RefSeq" id="WP_378612596.1">
    <property type="nucleotide sequence ID" value="NZ_JBHSAX010000013.1"/>
</dbReference>
<organism evidence="4 5">
    <name type="scientific">Nocardia jiangsuensis</name>
    <dbReference type="NCBI Taxonomy" id="1691563"/>
    <lineage>
        <taxon>Bacteria</taxon>
        <taxon>Bacillati</taxon>
        <taxon>Actinomycetota</taxon>
        <taxon>Actinomycetes</taxon>
        <taxon>Mycobacteriales</taxon>
        <taxon>Nocardiaceae</taxon>
        <taxon>Nocardia</taxon>
    </lineage>
</organism>
<evidence type="ECO:0000313" key="5">
    <source>
        <dbReference type="Proteomes" id="UP001595696"/>
    </source>
</evidence>
<proteinExistence type="predicted"/>
<keyword evidence="1" id="KW-0238">DNA-binding</keyword>
<evidence type="ECO:0000256" key="1">
    <source>
        <dbReference type="ARBA" id="ARBA00023125"/>
    </source>
</evidence>
<feature type="domain" description="HTH tetR-type" evidence="3">
    <location>
        <begin position="6"/>
        <end position="41"/>
    </location>
</feature>
<evidence type="ECO:0000313" key="4">
    <source>
        <dbReference type="EMBL" id="MFC3962837.1"/>
    </source>
</evidence>
<dbReference type="SUPFAM" id="SSF46689">
    <property type="entry name" value="Homeodomain-like"/>
    <property type="match status" value="1"/>
</dbReference>
<comment type="caution">
    <text evidence="4">The sequence shown here is derived from an EMBL/GenBank/DDBJ whole genome shotgun (WGS) entry which is preliminary data.</text>
</comment>
<sequence>MQRDRIICATVALLDEEGPDGLNMRSIGKRLDVAATAMYRHIGPARTSPPRSPRWRGPSCSP</sequence>
<reference evidence="5" key="1">
    <citation type="journal article" date="2019" name="Int. J. Syst. Evol. Microbiol.">
        <title>The Global Catalogue of Microorganisms (GCM) 10K type strain sequencing project: providing services to taxonomists for standard genome sequencing and annotation.</title>
        <authorList>
            <consortium name="The Broad Institute Genomics Platform"/>
            <consortium name="The Broad Institute Genome Sequencing Center for Infectious Disease"/>
            <person name="Wu L."/>
            <person name="Ma J."/>
        </authorList>
    </citation>
    <scope>NUCLEOTIDE SEQUENCE [LARGE SCALE GENOMIC DNA]</scope>
    <source>
        <strain evidence="5">CGMCC 4.7330</strain>
    </source>
</reference>
<gene>
    <name evidence="4" type="ORF">ACFO0B_12660</name>
</gene>
<name>A0ABV8DTI5_9NOCA</name>
<dbReference type="Gene3D" id="1.10.10.60">
    <property type="entry name" value="Homeodomain-like"/>
    <property type="match status" value="1"/>
</dbReference>
<feature type="region of interest" description="Disordered" evidence="2">
    <location>
        <begin position="42"/>
        <end position="62"/>
    </location>
</feature>
<dbReference type="Pfam" id="PF00440">
    <property type="entry name" value="TetR_N"/>
    <property type="match status" value="1"/>
</dbReference>
<dbReference type="InterPro" id="IPR001647">
    <property type="entry name" value="HTH_TetR"/>
</dbReference>
<dbReference type="Proteomes" id="UP001595696">
    <property type="component" value="Unassembled WGS sequence"/>
</dbReference>
<keyword evidence="5" id="KW-1185">Reference proteome</keyword>
<feature type="compositionally biased region" description="Low complexity" evidence="2">
    <location>
        <begin position="44"/>
        <end position="62"/>
    </location>
</feature>
<dbReference type="EMBL" id="JBHSAX010000013">
    <property type="protein sequence ID" value="MFC3962837.1"/>
    <property type="molecule type" value="Genomic_DNA"/>
</dbReference>
<evidence type="ECO:0000256" key="2">
    <source>
        <dbReference type="SAM" id="MobiDB-lite"/>
    </source>
</evidence>
<dbReference type="InterPro" id="IPR009057">
    <property type="entry name" value="Homeodomain-like_sf"/>
</dbReference>
<protein>
    <submittedName>
        <fullName evidence="4">TetR/AcrR family transcriptional regulator</fullName>
    </submittedName>
</protein>
<accession>A0ABV8DTI5</accession>
<evidence type="ECO:0000259" key="3">
    <source>
        <dbReference type="Pfam" id="PF00440"/>
    </source>
</evidence>